<dbReference type="STRING" id="640948.SAMN05216238_103208"/>
<proteinExistence type="predicted"/>
<dbReference type="RefSeq" id="WP_090082736.1">
    <property type="nucleotide sequence ID" value="NZ_FOMR01000003.1"/>
</dbReference>
<keyword evidence="3" id="KW-1185">Reference proteome</keyword>
<evidence type="ECO:0000313" key="3">
    <source>
        <dbReference type="Proteomes" id="UP000199474"/>
    </source>
</evidence>
<accession>A0A1I1UGJ8</accession>
<evidence type="ECO:0000313" key="2">
    <source>
        <dbReference type="EMBL" id="SFD69976.1"/>
    </source>
</evidence>
<dbReference type="AlphaFoldDB" id="A0A1I1UGJ8"/>
<sequence length="250" mass="29565">MGLFINQHEHPYVFKNSGKILEPNQGYFHKDNFQEMLNDQKAINQKLADAFQEVKQLHHRQQQVNAGKWKHVSDELRAIRKREEKHDVFEDEVMKQLAKLARNGTQLQQLVEKEDIMKKDVADRVESLNESSMEIMEQLRTYDAANTKLIDEMNALAERNKEMAEQIDKQDQAQKNTLERLENQEALMEKVHRQISEFRAILFERSSYIAEKIEDSYNLTSSYVYKLMKSSDQPLTWYVDQKKAGNEKRD</sequence>
<dbReference type="OrthoDB" id="2733945at2"/>
<reference evidence="3" key="1">
    <citation type="submission" date="2016-10" db="EMBL/GenBank/DDBJ databases">
        <authorList>
            <person name="Varghese N."/>
            <person name="Submissions S."/>
        </authorList>
    </citation>
    <scope>NUCLEOTIDE SEQUENCE [LARGE SCALE GENOMIC DNA]</scope>
    <source>
        <strain evidence="3">DSM 22530</strain>
    </source>
</reference>
<organism evidence="2 3">
    <name type="scientific">Lentibacillus persicus</name>
    <dbReference type="NCBI Taxonomy" id="640948"/>
    <lineage>
        <taxon>Bacteria</taxon>
        <taxon>Bacillati</taxon>
        <taxon>Bacillota</taxon>
        <taxon>Bacilli</taxon>
        <taxon>Bacillales</taxon>
        <taxon>Bacillaceae</taxon>
        <taxon>Lentibacillus</taxon>
    </lineage>
</organism>
<feature type="coiled-coil region" evidence="1">
    <location>
        <begin position="146"/>
        <end position="194"/>
    </location>
</feature>
<name>A0A1I1UGJ8_9BACI</name>
<keyword evidence="1" id="KW-0175">Coiled coil</keyword>
<protein>
    <submittedName>
        <fullName evidence="2">Uncharacterized protein</fullName>
    </submittedName>
</protein>
<dbReference type="EMBL" id="FOMR01000003">
    <property type="protein sequence ID" value="SFD69976.1"/>
    <property type="molecule type" value="Genomic_DNA"/>
</dbReference>
<gene>
    <name evidence="2" type="ORF">SAMN05216238_103208</name>
</gene>
<evidence type="ECO:0000256" key="1">
    <source>
        <dbReference type="SAM" id="Coils"/>
    </source>
</evidence>
<dbReference type="Proteomes" id="UP000199474">
    <property type="component" value="Unassembled WGS sequence"/>
</dbReference>